<proteinExistence type="predicted"/>
<gene>
    <name evidence="1" type="ORF">CR513_39437</name>
</gene>
<dbReference type="EMBL" id="QJKJ01008338">
    <property type="protein sequence ID" value="RDX80051.1"/>
    <property type="molecule type" value="Genomic_DNA"/>
</dbReference>
<comment type="caution">
    <text evidence="1">The sequence shown here is derived from an EMBL/GenBank/DDBJ whole genome shotgun (WGS) entry which is preliminary data.</text>
</comment>
<protein>
    <submittedName>
        <fullName evidence="1">Uncharacterized protein</fullName>
    </submittedName>
</protein>
<dbReference type="Proteomes" id="UP000257109">
    <property type="component" value="Unassembled WGS sequence"/>
</dbReference>
<accession>A0A371FP60</accession>
<sequence>MWKRAVRLRSNKINNRYLYGNISMEPDEALQHPQPLILNLLTEQDNQTHEVTPKHNIFNKEVRFEEINQNMDDWTIPEIP</sequence>
<reference evidence="1" key="1">
    <citation type="submission" date="2018-05" db="EMBL/GenBank/DDBJ databases">
        <title>Draft genome of Mucuna pruriens seed.</title>
        <authorList>
            <person name="Nnadi N.E."/>
            <person name="Vos R."/>
            <person name="Hasami M.H."/>
            <person name="Devisetty U.K."/>
            <person name="Aguiy J.C."/>
        </authorList>
    </citation>
    <scope>NUCLEOTIDE SEQUENCE [LARGE SCALE GENOMIC DNA]</scope>
    <source>
        <strain evidence="1">JCA_2017</strain>
    </source>
</reference>
<organism evidence="1 2">
    <name type="scientific">Mucuna pruriens</name>
    <name type="common">Velvet bean</name>
    <name type="synonym">Dolichos pruriens</name>
    <dbReference type="NCBI Taxonomy" id="157652"/>
    <lineage>
        <taxon>Eukaryota</taxon>
        <taxon>Viridiplantae</taxon>
        <taxon>Streptophyta</taxon>
        <taxon>Embryophyta</taxon>
        <taxon>Tracheophyta</taxon>
        <taxon>Spermatophyta</taxon>
        <taxon>Magnoliopsida</taxon>
        <taxon>eudicotyledons</taxon>
        <taxon>Gunneridae</taxon>
        <taxon>Pentapetalae</taxon>
        <taxon>rosids</taxon>
        <taxon>fabids</taxon>
        <taxon>Fabales</taxon>
        <taxon>Fabaceae</taxon>
        <taxon>Papilionoideae</taxon>
        <taxon>50 kb inversion clade</taxon>
        <taxon>NPAAA clade</taxon>
        <taxon>indigoferoid/millettioid clade</taxon>
        <taxon>Phaseoleae</taxon>
        <taxon>Mucuna</taxon>
    </lineage>
</organism>
<keyword evidence="2" id="KW-1185">Reference proteome</keyword>
<evidence type="ECO:0000313" key="2">
    <source>
        <dbReference type="Proteomes" id="UP000257109"/>
    </source>
</evidence>
<feature type="non-terminal residue" evidence="1">
    <location>
        <position position="80"/>
    </location>
</feature>
<evidence type="ECO:0000313" key="1">
    <source>
        <dbReference type="EMBL" id="RDX80051.1"/>
    </source>
</evidence>
<dbReference type="AlphaFoldDB" id="A0A371FP60"/>
<name>A0A371FP60_MUCPR</name>